<feature type="binding site" evidence="7">
    <location>
        <position position="23"/>
    </location>
    <ligand>
        <name>Mg(2+)</name>
        <dbReference type="ChEBI" id="CHEBI:18420"/>
    </ligand>
</feature>
<evidence type="ECO:0000256" key="2">
    <source>
        <dbReference type="ARBA" id="ARBA00022723"/>
    </source>
</evidence>
<dbReference type="UniPathway" id="UPA00075">
    <property type="reaction ID" value="UER00335"/>
</dbReference>
<dbReference type="EC" id="6.3.4.4" evidence="7"/>
<dbReference type="Pfam" id="PF00709">
    <property type="entry name" value="Adenylsucc_synt"/>
    <property type="match status" value="1"/>
</dbReference>
<dbReference type="GO" id="GO:0000287">
    <property type="term" value="F:magnesium ion binding"/>
    <property type="evidence" value="ECO:0007669"/>
    <property type="project" value="UniProtKB-UniRule"/>
</dbReference>
<dbReference type="Proteomes" id="UP000233517">
    <property type="component" value="Unassembled WGS sequence"/>
</dbReference>
<evidence type="ECO:0000256" key="1">
    <source>
        <dbReference type="ARBA" id="ARBA00022598"/>
    </source>
</evidence>
<dbReference type="Gene3D" id="3.90.170.10">
    <property type="entry name" value="Adenylosuccinate Synthetase, subunit A, domain 3"/>
    <property type="match status" value="1"/>
</dbReference>
<evidence type="ECO:0000313" key="9">
    <source>
        <dbReference type="Proteomes" id="UP000233517"/>
    </source>
</evidence>
<proteinExistence type="inferred from homology"/>
<dbReference type="FunFam" id="1.10.300.10:FF:000001">
    <property type="entry name" value="Adenylosuccinate synthetase"/>
    <property type="match status" value="1"/>
</dbReference>
<feature type="active site" description="Proton acceptor" evidence="7">
    <location>
        <position position="23"/>
    </location>
</feature>
<organism evidence="8 9">
    <name type="scientific">Candidatus Falkowbacteria bacterium HGW-Falkowbacteria-1</name>
    <dbReference type="NCBI Taxonomy" id="2013768"/>
    <lineage>
        <taxon>Bacteria</taxon>
        <taxon>Candidatus Falkowiibacteriota</taxon>
    </lineage>
</organism>
<dbReference type="GO" id="GO:0005525">
    <property type="term" value="F:GTP binding"/>
    <property type="evidence" value="ECO:0007669"/>
    <property type="project" value="UniProtKB-UniRule"/>
</dbReference>
<dbReference type="PANTHER" id="PTHR11846">
    <property type="entry name" value="ADENYLOSUCCINATE SYNTHETASE"/>
    <property type="match status" value="1"/>
</dbReference>
<dbReference type="EMBL" id="PHAI01000002">
    <property type="protein sequence ID" value="PKM91488.1"/>
    <property type="molecule type" value="Genomic_DNA"/>
</dbReference>
<evidence type="ECO:0000256" key="3">
    <source>
        <dbReference type="ARBA" id="ARBA00022741"/>
    </source>
</evidence>
<dbReference type="GO" id="GO:0005737">
    <property type="term" value="C:cytoplasm"/>
    <property type="evidence" value="ECO:0007669"/>
    <property type="project" value="UniProtKB-SubCell"/>
</dbReference>
<comment type="subcellular location">
    <subcellularLocation>
        <location evidence="7">Cytoplasm</location>
    </subcellularLocation>
</comment>
<comment type="subunit">
    <text evidence="7">Homodimer.</text>
</comment>
<feature type="active site" description="Proton donor" evidence="7">
    <location>
        <position position="51"/>
    </location>
</feature>
<comment type="caution">
    <text evidence="7">Lacks conserved residue(s) required for the propagation of feature annotation.</text>
</comment>
<name>A0A2N2E9Y3_9BACT</name>
<feature type="binding site" description="in other chain" evidence="7">
    <location>
        <position position="274"/>
    </location>
    <ligand>
        <name>IMP</name>
        <dbReference type="ChEBI" id="CHEBI:58053"/>
        <note>ligand shared between dimeric partners</note>
    </ligand>
</feature>
<dbReference type="AlphaFoldDB" id="A0A2N2E9Y3"/>
<dbReference type="Gene3D" id="1.10.300.10">
    <property type="entry name" value="Adenylosuccinate Synthetase, subunit A, domain 2"/>
    <property type="match status" value="1"/>
</dbReference>
<reference evidence="8 9" key="1">
    <citation type="journal article" date="2017" name="ISME J.">
        <title>Potential for microbial H2 and metal transformations associated with novel bacteria and archaea in deep terrestrial subsurface sediments.</title>
        <authorList>
            <person name="Hernsdorf A.W."/>
            <person name="Amano Y."/>
            <person name="Miyakawa K."/>
            <person name="Ise K."/>
            <person name="Suzuki Y."/>
            <person name="Anantharaman K."/>
            <person name="Probst A."/>
            <person name="Burstein D."/>
            <person name="Thomas B.C."/>
            <person name="Banfield J.F."/>
        </authorList>
    </citation>
    <scope>NUCLEOTIDE SEQUENCE [LARGE SCALE GENOMIC DNA]</scope>
    <source>
        <strain evidence="8">HGW-Falkowbacteria-1</strain>
    </source>
</reference>
<accession>A0A2N2E9Y3</accession>
<keyword evidence="1 7" id="KW-0436">Ligase</keyword>
<keyword evidence="2 7" id="KW-0479">Metal-binding</keyword>
<evidence type="ECO:0000256" key="4">
    <source>
        <dbReference type="ARBA" id="ARBA00022755"/>
    </source>
</evidence>
<sequence length="504" mass="55663">MEEIRSLLELHKVVAVTCNQWGDTGKGKFADLFAEFADIIVRGTGGDNAGHTICWKDELGETKELVTHLLPSGILYDSFGKHNIIGSGTVVNPRALIGEIESLKKMGLSYDYLRIALNAKLILPQHILVDRLKESSSGAGKIGTTGKGIGPAYVDHYNRTGLIMNHLLNPDIFVKKLRENLLDKTRLLKTYDPWLVENIFQQEYLESGIYYNAKNIFDVDAIIEKYLAYGKELKDLITDTDSFVRQAVGRLMILLEGAQGALLSIDHGTYPYVTASDCTVAGLAKGAGLNPEDVGLSLGIVKAPYITRVGGGPFPTEMGGDESEKWCNNGWSSRETEDENFFQASVNDAGEFSQGVAIRRAGNEYGKTTKRPRRTGWLDLVLLRHALIYSGPDTILTKVDVLNDCETIKICTAYKYVGPDYQYGSSILKTGCKIDEAIILSDVLEHCQPIYQEFPGWKQSLKGISTFGSLPSELRQIIDFISLETGMNPRIVSTGPERSETIFV</sequence>
<evidence type="ECO:0000256" key="6">
    <source>
        <dbReference type="ARBA" id="ARBA00023134"/>
    </source>
</evidence>
<keyword evidence="4 7" id="KW-0658">Purine biosynthesis</keyword>
<dbReference type="InterPro" id="IPR027417">
    <property type="entry name" value="P-loop_NTPase"/>
</dbReference>
<keyword evidence="3 7" id="KW-0547">Nucleotide-binding</keyword>
<comment type="function">
    <text evidence="7">Plays an important role in the de novo pathway of purine nucleotide biosynthesis. Catalyzes the first committed step in the biosynthesis of AMP from IMP.</text>
</comment>
<comment type="caution">
    <text evidence="8">The sequence shown here is derived from an EMBL/GenBank/DDBJ whole genome shotgun (WGS) entry which is preliminary data.</text>
</comment>
<feature type="binding site" evidence="7">
    <location>
        <begin position="50"/>
        <end position="52"/>
    </location>
    <ligand>
        <name>GTP</name>
        <dbReference type="ChEBI" id="CHEBI:37565"/>
    </ligand>
</feature>
<dbReference type="SMART" id="SM00788">
    <property type="entry name" value="Adenylsucc_synt"/>
    <property type="match status" value="1"/>
</dbReference>
<comment type="catalytic activity">
    <reaction evidence="7">
        <text>IMP + L-aspartate + GTP = N(6)-(1,2-dicarboxyethyl)-AMP + GDP + phosphate + 2 H(+)</text>
        <dbReference type="Rhea" id="RHEA:15753"/>
        <dbReference type="ChEBI" id="CHEBI:15378"/>
        <dbReference type="ChEBI" id="CHEBI:29991"/>
        <dbReference type="ChEBI" id="CHEBI:37565"/>
        <dbReference type="ChEBI" id="CHEBI:43474"/>
        <dbReference type="ChEBI" id="CHEBI:57567"/>
        <dbReference type="ChEBI" id="CHEBI:58053"/>
        <dbReference type="ChEBI" id="CHEBI:58189"/>
        <dbReference type="EC" id="6.3.4.4"/>
    </reaction>
</comment>
<evidence type="ECO:0000313" key="8">
    <source>
        <dbReference type="EMBL" id="PKM91488.1"/>
    </source>
</evidence>
<feature type="binding site" description="in other chain" evidence="7">
    <location>
        <position position="371"/>
    </location>
    <ligand>
        <name>IMP</name>
        <dbReference type="ChEBI" id="CHEBI:58053"/>
        <note>ligand shared between dimeric partners</note>
    </ligand>
</feature>
<feature type="binding site" evidence="7">
    <location>
        <begin position="398"/>
        <end position="400"/>
    </location>
    <ligand>
        <name>GTP</name>
        <dbReference type="ChEBI" id="CHEBI:37565"/>
    </ligand>
</feature>
<keyword evidence="7" id="KW-0963">Cytoplasm</keyword>
<dbReference type="GO" id="GO:0004019">
    <property type="term" value="F:adenylosuccinate synthase activity"/>
    <property type="evidence" value="ECO:0007669"/>
    <property type="project" value="UniProtKB-UniRule"/>
</dbReference>
<protein>
    <recommendedName>
        <fullName evidence="7">Adenylosuccinate synthetase</fullName>
        <shortName evidence="7">AMPSase</shortName>
        <shortName evidence="7">AdSS</shortName>
        <ecNumber evidence="7">6.3.4.4</ecNumber>
    </recommendedName>
    <alternativeName>
        <fullName evidence="7">IMP--aspartate ligase</fullName>
    </alternativeName>
</protein>
<comment type="similarity">
    <text evidence="7">Belongs to the adenylosuccinate synthetase family.</text>
</comment>
<dbReference type="GO" id="GO:0046040">
    <property type="term" value="P:IMP metabolic process"/>
    <property type="evidence" value="ECO:0007669"/>
    <property type="project" value="TreeGrafter"/>
</dbReference>
<evidence type="ECO:0000256" key="7">
    <source>
        <dbReference type="HAMAP-Rule" id="MF_00011"/>
    </source>
</evidence>
<dbReference type="InterPro" id="IPR001114">
    <property type="entry name" value="Adenylosuccinate_synthetase"/>
</dbReference>
<feature type="binding site" evidence="7">
    <location>
        <position position="50"/>
    </location>
    <ligand>
        <name>Mg(2+)</name>
        <dbReference type="ChEBI" id="CHEBI:18420"/>
    </ligand>
</feature>
<dbReference type="InterPro" id="IPR042110">
    <property type="entry name" value="Adenylosuccinate_synth_dom2"/>
</dbReference>
<comment type="cofactor">
    <cofactor evidence="7">
        <name>Mg(2+)</name>
        <dbReference type="ChEBI" id="CHEBI:18420"/>
    </cofactor>
    <text evidence="7">Binds 1 Mg(2+) ion per subunit.</text>
</comment>
<feature type="binding site" description="in other chain" evidence="7">
    <location>
        <begin position="48"/>
        <end position="51"/>
    </location>
    <ligand>
        <name>IMP</name>
        <dbReference type="ChEBI" id="CHEBI:58053"/>
        <note>ligand shared between dimeric partners</note>
    </ligand>
</feature>
<dbReference type="InterPro" id="IPR042109">
    <property type="entry name" value="Adenylosuccinate_synth_dom1"/>
</dbReference>
<dbReference type="GO" id="GO:0044208">
    <property type="term" value="P:'de novo' AMP biosynthetic process"/>
    <property type="evidence" value="ECO:0007669"/>
    <property type="project" value="UniProtKB-UniRule"/>
</dbReference>
<feature type="binding site" evidence="7">
    <location>
        <begin position="493"/>
        <end position="495"/>
    </location>
    <ligand>
        <name>GTP</name>
        <dbReference type="ChEBI" id="CHEBI:37565"/>
    </ligand>
</feature>
<keyword evidence="5 7" id="KW-0460">Magnesium</keyword>
<comment type="pathway">
    <text evidence="7">Purine metabolism; AMP biosynthesis via de novo pathway; AMP from IMP: step 1/2.</text>
</comment>
<dbReference type="HAMAP" id="MF_00011">
    <property type="entry name" value="Adenylosucc_synth"/>
    <property type="match status" value="1"/>
</dbReference>
<evidence type="ECO:0000256" key="5">
    <source>
        <dbReference type="ARBA" id="ARBA00022842"/>
    </source>
</evidence>
<dbReference type="InterPro" id="IPR042111">
    <property type="entry name" value="Adenylosuccinate_synth_dom3"/>
</dbReference>
<dbReference type="Gene3D" id="3.40.440.10">
    <property type="entry name" value="Adenylosuccinate Synthetase, subunit A, domain 1"/>
    <property type="match status" value="1"/>
</dbReference>
<feature type="binding site" description="in other chain" evidence="7">
    <location>
        <position position="145"/>
    </location>
    <ligand>
        <name>IMP</name>
        <dbReference type="ChEBI" id="CHEBI:58053"/>
        <note>ligand shared between dimeric partners</note>
    </ligand>
</feature>
<keyword evidence="6 7" id="KW-0342">GTP-binding</keyword>
<feature type="binding site" description="in other chain" evidence="7">
    <location>
        <position position="259"/>
    </location>
    <ligand>
        <name>IMP</name>
        <dbReference type="ChEBI" id="CHEBI:58053"/>
        <note>ligand shared between dimeric partners</note>
    </ligand>
</feature>
<feature type="binding site" evidence="7">
    <location>
        <position position="373"/>
    </location>
    <ligand>
        <name>GTP</name>
        <dbReference type="ChEBI" id="CHEBI:37565"/>
    </ligand>
</feature>
<feature type="binding site" evidence="7">
    <location>
        <begin position="367"/>
        <end position="373"/>
    </location>
    <ligand>
        <name>substrate</name>
    </ligand>
</feature>
<dbReference type="PANTHER" id="PTHR11846:SF0">
    <property type="entry name" value="ADENYLOSUCCINATE SYNTHETASE"/>
    <property type="match status" value="1"/>
</dbReference>
<dbReference type="SUPFAM" id="SSF52540">
    <property type="entry name" value="P-loop containing nucleoside triphosphate hydrolases"/>
    <property type="match status" value="1"/>
</dbReference>
<feature type="binding site" evidence="7">
    <location>
        <position position="159"/>
    </location>
    <ligand>
        <name>IMP</name>
        <dbReference type="ChEBI" id="CHEBI:58053"/>
        <note>ligand shared between dimeric partners</note>
    </ligand>
</feature>
<gene>
    <name evidence="7" type="primary">purA</name>
    <name evidence="8" type="ORF">CVU82_02735</name>
</gene>